<reference evidence="3 4" key="2">
    <citation type="submission" date="2017-09" db="EMBL/GenBank/DDBJ databases">
        <title>Extensive intraspecific genome diversity in a model arbuscular mycorrhizal fungus.</title>
        <authorList>
            <person name="Chen E.C."/>
            <person name="Morin E."/>
            <person name="Beaudet D."/>
            <person name="Noel J."/>
            <person name="Ndikumana S."/>
            <person name="Charron P."/>
            <person name="St-Onge C."/>
            <person name="Giorgi J."/>
            <person name="Grigoriev I.V."/>
            <person name="Roux C."/>
            <person name="Martin F.M."/>
            <person name="Corradi N."/>
        </authorList>
    </citation>
    <scope>NUCLEOTIDE SEQUENCE [LARGE SCALE GENOMIC DNA]</scope>
    <source>
        <strain evidence="3 4">A5</strain>
    </source>
</reference>
<evidence type="ECO:0000313" key="4">
    <source>
        <dbReference type="Proteomes" id="UP000232722"/>
    </source>
</evidence>
<sequence>MNKMQSIWAPKRVNVQCYNSSGIVILSLILVKIVVLLQFQFTWNCDQTCSKEINAPVIKFRSSILTREQKISQTNDQREEDPEAGPGQQLREGKGEDEKRERGRTKKGKGEEQKKGRGRTKKRKGKNEEREKIKLSSDDKKGGPTNTKKSKEKVRSMMSTSVLFFNNLISRLQF</sequence>
<feature type="region of interest" description="Disordered" evidence="1">
    <location>
        <begin position="69"/>
        <end position="155"/>
    </location>
</feature>
<evidence type="ECO:0000256" key="2">
    <source>
        <dbReference type="SAM" id="Phobius"/>
    </source>
</evidence>
<feature type="compositionally biased region" description="Basic and acidic residues" evidence="1">
    <location>
        <begin position="126"/>
        <end position="142"/>
    </location>
</feature>
<reference evidence="3 4" key="1">
    <citation type="submission" date="2016-04" db="EMBL/GenBank/DDBJ databases">
        <title>Genome analyses suggest a sexual origin of heterokaryosis in a supposedly ancient asexual fungus.</title>
        <authorList>
            <person name="Ropars J."/>
            <person name="Sedzielewska K."/>
            <person name="Noel J."/>
            <person name="Charron P."/>
            <person name="Farinelli L."/>
            <person name="Marton T."/>
            <person name="Kruger M."/>
            <person name="Pelin A."/>
            <person name="Brachmann A."/>
            <person name="Corradi N."/>
        </authorList>
    </citation>
    <scope>NUCLEOTIDE SEQUENCE [LARGE SCALE GENOMIC DNA]</scope>
    <source>
        <strain evidence="3 4">A5</strain>
    </source>
</reference>
<organism evidence="3 4">
    <name type="scientific">Rhizophagus irregularis</name>
    <dbReference type="NCBI Taxonomy" id="588596"/>
    <lineage>
        <taxon>Eukaryota</taxon>
        <taxon>Fungi</taxon>
        <taxon>Fungi incertae sedis</taxon>
        <taxon>Mucoromycota</taxon>
        <taxon>Glomeromycotina</taxon>
        <taxon>Glomeromycetes</taxon>
        <taxon>Glomerales</taxon>
        <taxon>Glomeraceae</taxon>
        <taxon>Rhizophagus</taxon>
    </lineage>
</organism>
<accession>A0A2I1DSI7</accession>
<gene>
    <name evidence="3" type="ORF">RhiirA5_484624</name>
</gene>
<keyword evidence="2" id="KW-0812">Transmembrane</keyword>
<evidence type="ECO:0000256" key="1">
    <source>
        <dbReference type="SAM" id="MobiDB-lite"/>
    </source>
</evidence>
<evidence type="ECO:0000313" key="3">
    <source>
        <dbReference type="EMBL" id="PKC05770.1"/>
    </source>
</evidence>
<protein>
    <submittedName>
        <fullName evidence="3">Uncharacterized protein</fullName>
    </submittedName>
</protein>
<keyword evidence="2" id="KW-1133">Transmembrane helix</keyword>
<comment type="caution">
    <text evidence="3">The sequence shown here is derived from an EMBL/GenBank/DDBJ whole genome shotgun (WGS) entry which is preliminary data.</text>
</comment>
<feature type="transmembrane region" description="Helical" evidence="2">
    <location>
        <begin position="21"/>
        <end position="41"/>
    </location>
</feature>
<dbReference type="Proteomes" id="UP000232722">
    <property type="component" value="Unassembled WGS sequence"/>
</dbReference>
<keyword evidence="2" id="KW-0472">Membrane</keyword>
<feature type="compositionally biased region" description="Basic and acidic residues" evidence="1">
    <location>
        <begin position="91"/>
        <end position="101"/>
    </location>
</feature>
<feature type="compositionally biased region" description="Basic residues" evidence="1">
    <location>
        <begin position="116"/>
        <end position="125"/>
    </location>
</feature>
<proteinExistence type="predicted"/>
<dbReference type="AlphaFoldDB" id="A0A2I1DSI7"/>
<name>A0A2I1DSI7_9GLOM</name>
<dbReference type="EMBL" id="LLXJ01000838">
    <property type="protein sequence ID" value="PKC05770.1"/>
    <property type="molecule type" value="Genomic_DNA"/>
</dbReference>